<evidence type="ECO:0000256" key="1">
    <source>
        <dbReference type="SAM" id="MobiDB-lite"/>
    </source>
</evidence>
<gene>
    <name evidence="2" type="ORF">GPM918_LOCUS19909</name>
    <name evidence="3" type="ORF">SRO942_LOCUS19907</name>
</gene>
<evidence type="ECO:0000313" key="2">
    <source>
        <dbReference type="EMBL" id="CAF1125420.1"/>
    </source>
</evidence>
<reference evidence="2" key="1">
    <citation type="submission" date="2021-02" db="EMBL/GenBank/DDBJ databases">
        <authorList>
            <person name="Nowell W R."/>
        </authorList>
    </citation>
    <scope>NUCLEOTIDE SEQUENCE</scope>
</reference>
<accession>A0A814QX43</accession>
<dbReference type="Gene3D" id="1.10.287.110">
    <property type="entry name" value="DnaJ domain"/>
    <property type="match status" value="1"/>
</dbReference>
<dbReference type="AlphaFoldDB" id="A0A814QX43"/>
<keyword evidence="4" id="KW-1185">Reference proteome</keyword>
<dbReference type="Proteomes" id="UP000663829">
    <property type="component" value="Unassembled WGS sequence"/>
</dbReference>
<name>A0A814QX43_9BILA</name>
<dbReference type="Proteomes" id="UP000681722">
    <property type="component" value="Unassembled WGS sequence"/>
</dbReference>
<evidence type="ECO:0000313" key="4">
    <source>
        <dbReference type="Proteomes" id="UP000663829"/>
    </source>
</evidence>
<evidence type="ECO:0008006" key="5">
    <source>
        <dbReference type="Google" id="ProtNLM"/>
    </source>
</evidence>
<feature type="compositionally biased region" description="Acidic residues" evidence="1">
    <location>
        <begin position="632"/>
        <end position="641"/>
    </location>
</feature>
<dbReference type="OrthoDB" id="1262810at2759"/>
<evidence type="ECO:0000313" key="3">
    <source>
        <dbReference type="EMBL" id="CAF3888979.1"/>
    </source>
</evidence>
<sequence length="997" mass="115551">MIFGPGPGPDDKNLFKPGPDPVEQLFYIIVVVLFVLLNKNELNEENALFVIRELKKKSMLDENGIEVAFKIMERIREYSDKFFSEASLIEFIPNAVNDELKHIIQIAPRLIATRNACTHEKASLCWTELGILPEKLSLLNENILKQFKICQQPELETIIQCIGKVSQRFTNNNEISEQNYLILLDLCQKWCQVLVGLDKENKEKLRNMKFIPIKRNNVNNTQNVILVGPNDIFIRHTHWHDTIWPYLFAIDANDDDFKRGIITFLRAFPVESKPSCSQCINVLKNLYEKSQQEDLDPNYRETVITAILYYMTSLTDDSIPEAKKAVTDQIIYLPNLCSVLTSSQQLYYVDQPKYKILISKCEQLKQLCFCHNLFDNYSARSYGDERLKQLENDCKGNRIKKYFPDLRPISDILDERINEDSVTDDSTEISSLTDTIHTSDFYRACIVQHFFRTEATEENTRKLIQFLNELEIYITTQPITASIFNKNTNQMIDGGQIELPKYLKTISADECATYILYIYNMEKNSSDADLCDELTEIIQQQCYATFSETTQEESVKLLKVIRAIIRGNEQDYDKILDKHNINEGGAIAFDNLTFLPKLGSLVELADLQYLVQGIYSCAPDDYVAPEVHTNGDENETDEDVDNTTQTNAYPPEYRHPRIKKLAKDHVNDFEKKYEVEIEPRKYEIISAVYLYRFNKPSMKEIQLKGNDDANSKQILLANMPSTENDEAHRFTCLEALKEQIDKDIENIKPLAAEELQTAVRRLQLHYHPDKHPSQTALYVPAFQYLQQCLHRLLNRSNASTNQTHAEQDGHFHFTNFSNSGFTYAGSRTNFSYYFGSATRSNRNKHRKKKNPQPSVALKWLSQARYNMKELREYQKRAIYLRCCIKSYYVALDVIYCVMIAEDWNSVKQPCTLSRLTATCSNDSVKTLCTSLLIIVGEYEKEWKEDFYKKYSSVPNATQWNVKCCCAVWDYETCHFLLLRELISAPMGLNQGQRSDDR</sequence>
<dbReference type="PANTHER" id="PTHR46919">
    <property type="entry name" value="ZINC FINGER, C3HC4 TYPE (RING FINGER) FAMILY PROTEIN"/>
    <property type="match status" value="1"/>
</dbReference>
<proteinExistence type="predicted"/>
<organism evidence="2 4">
    <name type="scientific">Didymodactylos carnosus</name>
    <dbReference type="NCBI Taxonomy" id="1234261"/>
    <lineage>
        <taxon>Eukaryota</taxon>
        <taxon>Metazoa</taxon>
        <taxon>Spiralia</taxon>
        <taxon>Gnathifera</taxon>
        <taxon>Rotifera</taxon>
        <taxon>Eurotatoria</taxon>
        <taxon>Bdelloidea</taxon>
        <taxon>Philodinida</taxon>
        <taxon>Philodinidae</taxon>
        <taxon>Didymodactylos</taxon>
    </lineage>
</organism>
<feature type="non-terminal residue" evidence="2">
    <location>
        <position position="1"/>
    </location>
</feature>
<protein>
    <recommendedName>
        <fullName evidence="5">J domain-containing protein</fullName>
    </recommendedName>
</protein>
<dbReference type="InterPro" id="IPR036869">
    <property type="entry name" value="J_dom_sf"/>
</dbReference>
<dbReference type="PANTHER" id="PTHR46919:SF2">
    <property type="entry name" value="SACSIN"/>
    <property type="match status" value="1"/>
</dbReference>
<dbReference type="EMBL" id="CAJNOQ010006155">
    <property type="protein sequence ID" value="CAF1125420.1"/>
    <property type="molecule type" value="Genomic_DNA"/>
</dbReference>
<dbReference type="EMBL" id="CAJOBC010006156">
    <property type="protein sequence ID" value="CAF3888979.1"/>
    <property type="molecule type" value="Genomic_DNA"/>
</dbReference>
<comment type="caution">
    <text evidence="2">The sequence shown here is derived from an EMBL/GenBank/DDBJ whole genome shotgun (WGS) entry which is preliminary data.</text>
</comment>
<feature type="region of interest" description="Disordered" evidence="1">
    <location>
        <begin position="629"/>
        <end position="651"/>
    </location>
</feature>